<protein>
    <recommendedName>
        <fullName evidence="3">XkdW family protein</fullName>
    </recommendedName>
</protein>
<proteinExistence type="predicted"/>
<evidence type="ECO:0000313" key="1">
    <source>
        <dbReference type="EMBL" id="TKI58806.1"/>
    </source>
</evidence>
<sequence>MKMQNKEAISVIREQQQTDPVMTMGQELSSLKISNIQKDALIQTMGEQLAQVKLELIQIKGGAK</sequence>
<dbReference type="EMBL" id="SZNK01000001">
    <property type="protein sequence ID" value="TKI58806.1"/>
    <property type="molecule type" value="Genomic_DNA"/>
</dbReference>
<comment type="caution">
    <text evidence="1">The sequence shown here is derived from an EMBL/GenBank/DDBJ whole genome shotgun (WGS) entry which is preliminary data.</text>
</comment>
<organism evidence="1 2">
    <name type="scientific">Brevibacillus antibioticus</name>
    <dbReference type="NCBI Taxonomy" id="2570228"/>
    <lineage>
        <taxon>Bacteria</taxon>
        <taxon>Bacillati</taxon>
        <taxon>Bacillota</taxon>
        <taxon>Bacilli</taxon>
        <taxon>Bacillales</taxon>
        <taxon>Paenibacillaceae</taxon>
        <taxon>Brevibacillus</taxon>
    </lineage>
</organism>
<keyword evidence="2" id="KW-1185">Reference proteome</keyword>
<dbReference type="Proteomes" id="UP000307841">
    <property type="component" value="Unassembled WGS sequence"/>
</dbReference>
<dbReference type="AlphaFoldDB" id="A0A4U2YD62"/>
<reference evidence="1 2" key="1">
    <citation type="submission" date="2019-04" db="EMBL/GenBank/DDBJ databases">
        <title>Whole genome sequencing of Brevibacillus sp. TGS2-1.</title>
        <authorList>
            <person name="Choi A."/>
        </authorList>
    </citation>
    <scope>NUCLEOTIDE SEQUENCE [LARGE SCALE GENOMIC DNA]</scope>
    <source>
        <strain evidence="1 2">TGS2-1</strain>
    </source>
</reference>
<dbReference type="RefSeq" id="WP_137032460.1">
    <property type="nucleotide sequence ID" value="NZ_SZNK01000001.1"/>
</dbReference>
<evidence type="ECO:0000313" key="2">
    <source>
        <dbReference type="Proteomes" id="UP000307841"/>
    </source>
</evidence>
<accession>A0A4U2YD62</accession>
<evidence type="ECO:0008006" key="3">
    <source>
        <dbReference type="Google" id="ProtNLM"/>
    </source>
</evidence>
<gene>
    <name evidence="1" type="ORF">E8L90_27315</name>
</gene>
<name>A0A4U2YD62_9BACL</name>
<dbReference type="OrthoDB" id="2473831at2"/>